<dbReference type="AlphaFoldDB" id="A0A1I6K5Y7"/>
<dbReference type="Gene3D" id="1.10.10.10">
    <property type="entry name" value="Winged helix-like DNA-binding domain superfamily/Winged helix DNA-binding domain"/>
    <property type="match status" value="1"/>
</dbReference>
<dbReference type="InterPro" id="IPR036388">
    <property type="entry name" value="WH-like_DNA-bd_sf"/>
</dbReference>
<organism evidence="2 3">
    <name type="scientific">Halomicrobium zhouii</name>
    <dbReference type="NCBI Taxonomy" id="767519"/>
    <lineage>
        <taxon>Archaea</taxon>
        <taxon>Methanobacteriati</taxon>
        <taxon>Methanobacteriota</taxon>
        <taxon>Stenosarchaea group</taxon>
        <taxon>Halobacteria</taxon>
        <taxon>Halobacteriales</taxon>
        <taxon>Haloarculaceae</taxon>
        <taxon>Halomicrobium</taxon>
    </lineage>
</organism>
<reference evidence="2 3" key="1">
    <citation type="submission" date="2016-10" db="EMBL/GenBank/DDBJ databases">
        <authorList>
            <person name="de Groot N.N."/>
        </authorList>
    </citation>
    <scope>NUCLEOTIDE SEQUENCE [LARGE SCALE GENOMIC DNA]</scope>
    <source>
        <strain evidence="2 3">CGMCC 1.10457</strain>
    </source>
</reference>
<name>A0A1I6K5Y7_9EURY</name>
<dbReference type="Proteomes" id="UP000199062">
    <property type="component" value="Unassembled WGS sequence"/>
</dbReference>
<evidence type="ECO:0000259" key="1">
    <source>
        <dbReference type="Pfam" id="PF24035"/>
    </source>
</evidence>
<feature type="domain" description="DUF7344" evidence="1">
    <location>
        <begin position="121"/>
        <end position="192"/>
    </location>
</feature>
<sequence>MESESVHARSNRTNPVLVALASARRRIALAALVDEPGPVSVGVLAKRVADDRDAASTDVTDDRREHVALVHHELPKLDATGLVEWDRDADTVAAADHPALDSPQVRRVLAAPEAEWDDVLECLAHDRRRTALSIVVDHGGAIGRRNLARRTLARERDAPTSSLSANDVDEVLASLYHVHLPKLRDAGLVVDDGLETVRYADHPDLDEESLTLDASQGAAPTALVSQ</sequence>
<evidence type="ECO:0000313" key="2">
    <source>
        <dbReference type="EMBL" id="SFR86488.1"/>
    </source>
</evidence>
<gene>
    <name evidence="2" type="ORF">SAMN05216559_0226</name>
</gene>
<proteinExistence type="predicted"/>
<dbReference type="Pfam" id="PF24035">
    <property type="entry name" value="DUF7344"/>
    <property type="match status" value="2"/>
</dbReference>
<accession>A0A1I6K5Y7</accession>
<feature type="domain" description="DUF7344" evidence="1">
    <location>
        <begin position="19"/>
        <end position="92"/>
    </location>
</feature>
<evidence type="ECO:0000313" key="3">
    <source>
        <dbReference type="Proteomes" id="UP000199062"/>
    </source>
</evidence>
<keyword evidence="3" id="KW-1185">Reference proteome</keyword>
<dbReference type="InterPro" id="IPR055768">
    <property type="entry name" value="DUF7344"/>
</dbReference>
<protein>
    <recommendedName>
        <fullName evidence="1">DUF7344 domain-containing protein</fullName>
    </recommendedName>
</protein>
<dbReference type="OrthoDB" id="247722at2157"/>
<dbReference type="RefSeq" id="WP_089813072.1">
    <property type="nucleotide sequence ID" value="NZ_FOZK01000001.1"/>
</dbReference>
<dbReference type="EMBL" id="FOZK01000001">
    <property type="protein sequence ID" value="SFR86488.1"/>
    <property type="molecule type" value="Genomic_DNA"/>
</dbReference>